<dbReference type="PANTHER" id="PTHR11010">
    <property type="entry name" value="PROTEASE S28 PRO-X CARBOXYPEPTIDASE-RELATED"/>
    <property type="match status" value="1"/>
</dbReference>
<dbReference type="Proteomes" id="UP001201812">
    <property type="component" value="Unassembled WGS sequence"/>
</dbReference>
<dbReference type="Gene3D" id="3.40.50.1820">
    <property type="entry name" value="alpha/beta hydrolase"/>
    <property type="match status" value="2"/>
</dbReference>
<keyword evidence="4" id="KW-0378">Hydrolase</keyword>
<evidence type="ECO:0000256" key="2">
    <source>
        <dbReference type="ARBA" id="ARBA00022670"/>
    </source>
</evidence>
<dbReference type="Gene3D" id="1.20.120.980">
    <property type="entry name" value="Serine carboxypeptidase S28, SKS domain"/>
    <property type="match status" value="2"/>
</dbReference>
<dbReference type="InterPro" id="IPR008758">
    <property type="entry name" value="Peptidase_S28"/>
</dbReference>
<accession>A0AAD4RBJ5</accession>
<comment type="similarity">
    <text evidence="1">Belongs to the peptidase S28 family.</text>
</comment>
<dbReference type="InterPro" id="IPR042269">
    <property type="entry name" value="Ser_carbopepase_S28_SKS"/>
</dbReference>
<feature type="chain" id="PRO_5042043840" evidence="6">
    <location>
        <begin position="22"/>
        <end position="1074"/>
    </location>
</feature>
<dbReference type="Pfam" id="PF05577">
    <property type="entry name" value="Peptidase_S28"/>
    <property type="match status" value="3"/>
</dbReference>
<organism evidence="7 8">
    <name type="scientific">Ditylenchus destructor</name>
    <dbReference type="NCBI Taxonomy" id="166010"/>
    <lineage>
        <taxon>Eukaryota</taxon>
        <taxon>Metazoa</taxon>
        <taxon>Ecdysozoa</taxon>
        <taxon>Nematoda</taxon>
        <taxon>Chromadorea</taxon>
        <taxon>Rhabditida</taxon>
        <taxon>Tylenchina</taxon>
        <taxon>Tylenchomorpha</taxon>
        <taxon>Sphaerularioidea</taxon>
        <taxon>Anguinidae</taxon>
        <taxon>Anguininae</taxon>
        <taxon>Ditylenchus</taxon>
    </lineage>
</organism>
<keyword evidence="7" id="KW-0121">Carboxypeptidase</keyword>
<dbReference type="EMBL" id="JAKKPZ010000003">
    <property type="protein sequence ID" value="KAI1723580.1"/>
    <property type="molecule type" value="Genomic_DNA"/>
</dbReference>
<dbReference type="InterPro" id="IPR029058">
    <property type="entry name" value="AB_hydrolase_fold"/>
</dbReference>
<keyword evidence="8" id="KW-1185">Reference proteome</keyword>
<evidence type="ECO:0000256" key="3">
    <source>
        <dbReference type="ARBA" id="ARBA00022729"/>
    </source>
</evidence>
<proteinExistence type="inferred from homology"/>
<reference evidence="7" key="1">
    <citation type="submission" date="2022-01" db="EMBL/GenBank/DDBJ databases">
        <title>Genome Sequence Resource for Two Populations of Ditylenchus destructor, the Migratory Endoparasitic Phytonematode.</title>
        <authorList>
            <person name="Zhang H."/>
            <person name="Lin R."/>
            <person name="Xie B."/>
        </authorList>
    </citation>
    <scope>NUCLEOTIDE SEQUENCE</scope>
    <source>
        <strain evidence="7">BazhouSP</strain>
    </source>
</reference>
<keyword evidence="2" id="KW-0645">Protease</keyword>
<dbReference type="GO" id="GO:0006508">
    <property type="term" value="P:proteolysis"/>
    <property type="evidence" value="ECO:0007669"/>
    <property type="project" value="UniProtKB-KW"/>
</dbReference>
<dbReference type="SUPFAM" id="SSF53474">
    <property type="entry name" value="alpha/beta-Hydrolases"/>
    <property type="match status" value="2"/>
</dbReference>
<dbReference type="AlphaFoldDB" id="A0AAD4RBJ5"/>
<sequence>MPRMRLIYLIALLVSINVFLCDETPILSLGGRPFFGRVPHNGPSSSVDTSKYENYLDQKLDHFSKNSGTFKQRYFLNTQYKNNQSLHILFTEGDNVANASRITNTDYPHVGYAKSLGATLWALEHRYYGQSRPFDQLSAKNLAYLSSQQAIEDISDFIRAQNKASGESSAKWILIGGGYGGSLVIWHRQKYPSLTIGAISSGASATSSGDFYEYQRDVEQAYLSYSKGCFNAISYSILRLKQLIQYDEGRAKLSETLNLKPAFDEKNPPRYRDLQNFFNNIAVLLQIPVQYNRVNAGPFAKGVGIADVCKIFNDATSDSLSKVANLAKYVNVELQGSYSGVDNNYTNTIAFLQNENYDNDPQIRASTRASFWQNCNEFAHFTTTNNAGLIFGSTIPSNFFINLCVDVFGHGHGLLNIEKVVGQTRKRYGATKNFKGSNAVILRGSVDPWQSLAIQNATQTTSITYLVQSGAHCAELQPPSSSDLYGLKNSRNMIRQNINKWINKNGKSKKEAIQEYMSNMDEGVQIPKNHEIVNWHADIEWNVKREELEAVPENRDVHFLAKYFGGTSQSRRLEKMHAQQTADTKPFYSGGYVWQDVDHYSASQIYPKWKQRFYYNNGFKKKDGPIFLMLGGESYLSIYYVYPFWSMSQWARQFGASIYALEHRYYGYSLPTADFSIQNLTYLTSEQAIGDIAVFVTSMNKQYNVTDTKQKWVIFGGSYAGNLAAWFRLKYPDLSLGAVASSAPVQARVDFYDYIYVVHNSTRAYGGKGCARNIHRFFAWAQKSLMTIEGREKLSAFWCMCDLWDEDYVDEKDAELLLASFVGLMSEFVQYDDEGHDFVDFICFIFEFEDEIVGADVEIPAHKTDDFSEREERHFLEVGRKLLQRLRSNENEPKHYYDDNSNSSASKEYTRNCDYCYDFSYAYYIKEIQKYYVSYRSWIWQTCNEFGFFQSTNVGYNLFESSVPVNFYIDMCRDIFGDLFANRTILEANVKKTNDYYGGVENYNGTEMVFVNGSEDPWHALSTQDFRNPAKNVTSILIDGTSHCEDMYRGEFYDRPELKAAHKQIRAQLKIWLT</sequence>
<evidence type="ECO:0000256" key="6">
    <source>
        <dbReference type="SAM" id="SignalP"/>
    </source>
</evidence>
<dbReference type="PANTHER" id="PTHR11010:SF117">
    <property type="entry name" value="SERINE PROTEASE 16"/>
    <property type="match status" value="1"/>
</dbReference>
<feature type="signal peptide" evidence="6">
    <location>
        <begin position="1"/>
        <end position="21"/>
    </location>
</feature>
<evidence type="ECO:0000256" key="1">
    <source>
        <dbReference type="ARBA" id="ARBA00011079"/>
    </source>
</evidence>
<name>A0AAD4RBJ5_9BILA</name>
<protein>
    <submittedName>
        <fullName evidence="7">Serine carboxypeptidase s28 domain-containing protein</fullName>
    </submittedName>
</protein>
<evidence type="ECO:0000313" key="7">
    <source>
        <dbReference type="EMBL" id="KAI1723580.1"/>
    </source>
</evidence>
<keyword evidence="3 6" id="KW-0732">Signal</keyword>
<dbReference type="GO" id="GO:0004180">
    <property type="term" value="F:carboxypeptidase activity"/>
    <property type="evidence" value="ECO:0007669"/>
    <property type="project" value="UniProtKB-KW"/>
</dbReference>
<evidence type="ECO:0000256" key="5">
    <source>
        <dbReference type="ARBA" id="ARBA00023180"/>
    </source>
</evidence>
<evidence type="ECO:0000313" key="8">
    <source>
        <dbReference type="Proteomes" id="UP001201812"/>
    </source>
</evidence>
<keyword evidence="5" id="KW-0325">Glycoprotein</keyword>
<comment type="caution">
    <text evidence="7">The sequence shown here is derived from an EMBL/GenBank/DDBJ whole genome shotgun (WGS) entry which is preliminary data.</text>
</comment>
<evidence type="ECO:0000256" key="4">
    <source>
        <dbReference type="ARBA" id="ARBA00022801"/>
    </source>
</evidence>
<dbReference type="GO" id="GO:0070008">
    <property type="term" value="F:serine-type exopeptidase activity"/>
    <property type="evidence" value="ECO:0007669"/>
    <property type="project" value="InterPro"/>
</dbReference>
<gene>
    <name evidence="7" type="ORF">DdX_03743</name>
</gene>
<dbReference type="GO" id="GO:0008239">
    <property type="term" value="F:dipeptidyl-peptidase activity"/>
    <property type="evidence" value="ECO:0007669"/>
    <property type="project" value="TreeGrafter"/>
</dbReference>